<evidence type="ECO:0008006" key="5">
    <source>
        <dbReference type="Google" id="ProtNLM"/>
    </source>
</evidence>
<evidence type="ECO:0000256" key="2">
    <source>
        <dbReference type="SAM" id="SignalP"/>
    </source>
</evidence>
<keyword evidence="4" id="KW-1185">Reference proteome</keyword>
<feature type="region of interest" description="Disordered" evidence="1">
    <location>
        <begin position="529"/>
        <end position="585"/>
    </location>
</feature>
<keyword evidence="2" id="KW-0732">Signal</keyword>
<dbReference type="Proteomes" id="UP000019118">
    <property type="component" value="Unassembled WGS sequence"/>
</dbReference>
<feature type="signal peptide" evidence="2">
    <location>
        <begin position="1"/>
        <end position="18"/>
    </location>
</feature>
<feature type="compositionally biased region" description="Polar residues" evidence="1">
    <location>
        <begin position="452"/>
        <end position="474"/>
    </location>
</feature>
<feature type="compositionally biased region" description="Polar residues" evidence="1">
    <location>
        <begin position="31"/>
        <end position="42"/>
    </location>
</feature>
<evidence type="ECO:0000313" key="4">
    <source>
        <dbReference type="Proteomes" id="UP000019118"/>
    </source>
</evidence>
<feature type="region of interest" description="Disordered" evidence="1">
    <location>
        <begin position="436"/>
        <end position="497"/>
    </location>
</feature>
<feature type="compositionally biased region" description="Acidic residues" evidence="1">
    <location>
        <begin position="559"/>
        <end position="573"/>
    </location>
</feature>
<protein>
    <recommendedName>
        <fullName evidence="5">DUF4794 domain-containing protein</fullName>
    </recommendedName>
</protein>
<evidence type="ECO:0000313" key="3">
    <source>
        <dbReference type="EnsemblMetazoa" id="XP_019761258.1"/>
    </source>
</evidence>
<reference evidence="4" key="1">
    <citation type="journal article" date="2013" name="Genome Biol.">
        <title>Draft genome of the mountain pine beetle, Dendroctonus ponderosae Hopkins, a major forest pest.</title>
        <authorList>
            <person name="Keeling C.I."/>
            <person name="Yuen M.M."/>
            <person name="Liao N.Y."/>
            <person name="Docking T.R."/>
            <person name="Chan S.K."/>
            <person name="Taylor G.A."/>
            <person name="Palmquist D.L."/>
            <person name="Jackman S.D."/>
            <person name="Nguyen A."/>
            <person name="Li M."/>
            <person name="Henderson H."/>
            <person name="Janes J.K."/>
            <person name="Zhao Y."/>
            <person name="Pandoh P."/>
            <person name="Moore R."/>
            <person name="Sperling F.A."/>
            <person name="Huber D.P."/>
            <person name="Birol I."/>
            <person name="Jones S.J."/>
            <person name="Bohlmann J."/>
        </authorList>
    </citation>
    <scope>NUCLEOTIDE SEQUENCE</scope>
</reference>
<organism evidence="3 4">
    <name type="scientific">Dendroctonus ponderosae</name>
    <name type="common">Mountain pine beetle</name>
    <dbReference type="NCBI Taxonomy" id="77166"/>
    <lineage>
        <taxon>Eukaryota</taxon>
        <taxon>Metazoa</taxon>
        <taxon>Ecdysozoa</taxon>
        <taxon>Arthropoda</taxon>
        <taxon>Hexapoda</taxon>
        <taxon>Insecta</taxon>
        <taxon>Pterygota</taxon>
        <taxon>Neoptera</taxon>
        <taxon>Endopterygota</taxon>
        <taxon>Coleoptera</taxon>
        <taxon>Polyphaga</taxon>
        <taxon>Cucujiformia</taxon>
        <taxon>Curculionidae</taxon>
        <taxon>Scolytinae</taxon>
        <taxon>Dendroctonus</taxon>
    </lineage>
</organism>
<feature type="chain" id="PRO_5043490565" description="DUF4794 domain-containing protein" evidence="2">
    <location>
        <begin position="19"/>
        <end position="585"/>
    </location>
</feature>
<accession>A0AAR5PJP6</accession>
<feature type="region of interest" description="Disordered" evidence="1">
    <location>
        <begin position="28"/>
        <end position="82"/>
    </location>
</feature>
<proteinExistence type="predicted"/>
<reference evidence="3" key="2">
    <citation type="submission" date="2024-08" db="UniProtKB">
        <authorList>
            <consortium name="EnsemblMetazoa"/>
        </authorList>
    </citation>
    <scope>IDENTIFICATION</scope>
</reference>
<dbReference type="AlphaFoldDB" id="A0AAR5PJP6"/>
<evidence type="ECO:0000256" key="1">
    <source>
        <dbReference type="SAM" id="MobiDB-lite"/>
    </source>
</evidence>
<dbReference type="EnsemblMetazoa" id="XM_019905699.1">
    <property type="protein sequence ID" value="XP_019761258.1"/>
    <property type="gene ID" value="LOC109538454"/>
</dbReference>
<sequence>MKIILMIFLSSCLSIGNSEYPRFKRKGMPQNVAQRLPPQSQFGKKWGKPPQNMPPQFMQGRPQFQGPRTPPRGNRPSKPPMGFNMHMAQMQQHSMYTKPKFQQFQQFLQPEKTNPGQMKDFFKKPNQLQHPVIQNGPVLSGQMIHFPKDNRDNPKNIPKHEKPSFVSSPAIPTGFEYDYHVQTNNIPMNINTIKQVGEKGPIHTIPAPNLSLADKPSHVELRRPQNYQLEQQINLQEPQFQNGDSQAHHQYQVTEHNEQTSKRLFTDNVNEQTHYISAPSVHMVNQPGLQSGNQGYQNVQSVFYGPETLGVTVQENGNRGINIGISQEQLNQPGEDMVFSNSERYQVENSQVSNGQRKQNLQTQAIQSNYQQHHPEQIAKFAQNQEPQYVQRYRERNNQEAEENNQNIEPEFHSFNYDEQAHQAQAKSDASSGLVTATYSLGPGQEKLNKEPNINSRSSSVDPLTQSQIVQSYFDTRAGNDVQPDAKPSGSGAAEKDRLNSFYSSLPSKDAADRLATLQAAGKVNSNLMQMGSPQVNQDEKDDALPAESEESDSREQLVDYDDYSQESDEAQSDEQSGFGQKLRI</sequence>
<name>A0AAR5PJP6_DENPD</name>